<feature type="domain" description="HTH cro/C1-type" evidence="1">
    <location>
        <begin position="17"/>
        <end position="71"/>
    </location>
</feature>
<dbReference type="InterPro" id="IPR001387">
    <property type="entry name" value="Cro/C1-type_HTH"/>
</dbReference>
<keyword evidence="3" id="KW-1185">Reference proteome</keyword>
<dbReference type="SUPFAM" id="SSF47413">
    <property type="entry name" value="lambda repressor-like DNA-binding domains"/>
    <property type="match status" value="1"/>
</dbReference>
<organism evidence="2 3">
    <name type="scientific">Nitrospira tepida</name>
    <dbReference type="NCBI Taxonomy" id="2973512"/>
    <lineage>
        <taxon>Bacteria</taxon>
        <taxon>Pseudomonadati</taxon>
        <taxon>Nitrospirota</taxon>
        <taxon>Nitrospiria</taxon>
        <taxon>Nitrospirales</taxon>
        <taxon>Nitrospiraceae</taxon>
        <taxon>Nitrospira</taxon>
    </lineage>
</organism>
<dbReference type="Gene3D" id="1.10.260.40">
    <property type="entry name" value="lambda repressor-like DNA-binding domains"/>
    <property type="match status" value="1"/>
</dbReference>
<dbReference type="KEGG" id="nti:DNFV4_02503"/>
<dbReference type="PROSITE" id="PS50943">
    <property type="entry name" value="HTH_CROC1"/>
    <property type="match status" value="1"/>
</dbReference>
<dbReference type="AlphaFoldDB" id="A0AA86MZR6"/>
<evidence type="ECO:0000313" key="2">
    <source>
        <dbReference type="EMBL" id="CAI4032078.1"/>
    </source>
</evidence>
<accession>A0AA86MZR6</accession>
<dbReference type="SMART" id="SM00530">
    <property type="entry name" value="HTH_XRE"/>
    <property type="match status" value="1"/>
</dbReference>
<evidence type="ECO:0000259" key="1">
    <source>
        <dbReference type="PROSITE" id="PS50943"/>
    </source>
</evidence>
<dbReference type="EMBL" id="OX365700">
    <property type="protein sequence ID" value="CAI4032078.1"/>
    <property type="molecule type" value="Genomic_DNA"/>
</dbReference>
<reference evidence="2" key="1">
    <citation type="submission" date="2022-10" db="EMBL/GenBank/DDBJ databases">
        <authorList>
            <person name="Koch H."/>
        </authorList>
    </citation>
    <scope>NUCLEOTIDE SEQUENCE</scope>
    <source>
        <strain evidence="2">DNF</strain>
    </source>
</reference>
<protein>
    <submittedName>
        <fullName evidence="2">Helix-turn-helix transcriptional regulator</fullName>
    </submittedName>
</protein>
<dbReference type="Proteomes" id="UP001179121">
    <property type="component" value="Chromosome"/>
</dbReference>
<evidence type="ECO:0000313" key="3">
    <source>
        <dbReference type="Proteomes" id="UP001179121"/>
    </source>
</evidence>
<dbReference type="GO" id="GO:0003677">
    <property type="term" value="F:DNA binding"/>
    <property type="evidence" value="ECO:0007669"/>
    <property type="project" value="InterPro"/>
</dbReference>
<dbReference type="CDD" id="cd00093">
    <property type="entry name" value="HTH_XRE"/>
    <property type="match status" value="1"/>
</dbReference>
<name>A0AA86MZR6_9BACT</name>
<dbReference type="InterPro" id="IPR010982">
    <property type="entry name" value="Lambda_DNA-bd_dom_sf"/>
</dbReference>
<gene>
    <name evidence="2" type="ORF">DNFV4_02503</name>
</gene>
<sequence length="172" mass="18790">MVFQLGYDAAMSGSLYLQAWRMAKRQTLESLAEKSGMELSFLAAVETGEGDCTVSALQAIAGSLGIPPSWLYGHPDDLNRLLQSEDVEDDESGKARTIADSIDPVLERILRSAGRDRMLYALLTALLQSGDERLTRAAEVSLRSLVKQANQATQALVPWLTRPSGHFEPPND</sequence>
<proteinExistence type="predicted"/>